<reference evidence="2" key="1">
    <citation type="submission" date="2024-04" db="EMBL/GenBank/DDBJ databases">
        <authorList>
            <consortium name="Molecular Ecology Group"/>
        </authorList>
    </citation>
    <scope>NUCLEOTIDE SEQUENCE</scope>
</reference>
<dbReference type="Proteomes" id="UP001497644">
    <property type="component" value="Chromosome 8"/>
</dbReference>
<evidence type="ECO:0000256" key="1">
    <source>
        <dbReference type="SAM" id="Phobius"/>
    </source>
</evidence>
<accession>A0AAV2P6H9</accession>
<organism evidence="2 3">
    <name type="scientific">Lasius platythorax</name>
    <dbReference type="NCBI Taxonomy" id="488582"/>
    <lineage>
        <taxon>Eukaryota</taxon>
        <taxon>Metazoa</taxon>
        <taxon>Ecdysozoa</taxon>
        <taxon>Arthropoda</taxon>
        <taxon>Hexapoda</taxon>
        <taxon>Insecta</taxon>
        <taxon>Pterygota</taxon>
        <taxon>Neoptera</taxon>
        <taxon>Endopterygota</taxon>
        <taxon>Hymenoptera</taxon>
        <taxon>Apocrita</taxon>
        <taxon>Aculeata</taxon>
        <taxon>Formicoidea</taxon>
        <taxon>Formicidae</taxon>
        <taxon>Formicinae</taxon>
        <taxon>Lasius</taxon>
        <taxon>Lasius</taxon>
    </lineage>
</organism>
<gene>
    <name evidence="2" type="ORF">LPLAT_LOCUS13390</name>
</gene>
<keyword evidence="1" id="KW-0812">Transmembrane</keyword>
<sequence length="130" mass="14298">MQIETGHEYSNVQLVATTTVARERHSFSSHRRSSHDCNTPGCIMLAHPERLATRYFACHRMSRSGSFGTQTTVSNLVMAMVSAIFLAIVPGKQVARSTRNAISDVVLITLDASGERPAGERSLQIVQLLR</sequence>
<evidence type="ECO:0000313" key="2">
    <source>
        <dbReference type="EMBL" id="CAL1688302.1"/>
    </source>
</evidence>
<keyword evidence="1" id="KW-1133">Transmembrane helix</keyword>
<dbReference type="AlphaFoldDB" id="A0AAV2P6H9"/>
<evidence type="ECO:0000313" key="3">
    <source>
        <dbReference type="Proteomes" id="UP001497644"/>
    </source>
</evidence>
<proteinExistence type="predicted"/>
<feature type="transmembrane region" description="Helical" evidence="1">
    <location>
        <begin position="72"/>
        <end position="89"/>
    </location>
</feature>
<protein>
    <submittedName>
        <fullName evidence="2">Uncharacterized protein</fullName>
    </submittedName>
</protein>
<name>A0AAV2P6H9_9HYME</name>
<keyword evidence="1" id="KW-0472">Membrane</keyword>
<keyword evidence="3" id="KW-1185">Reference proteome</keyword>
<dbReference type="EMBL" id="OZ034831">
    <property type="protein sequence ID" value="CAL1688302.1"/>
    <property type="molecule type" value="Genomic_DNA"/>
</dbReference>